<proteinExistence type="predicted"/>
<reference evidence="2" key="1">
    <citation type="submission" date="2016-11" db="UniProtKB">
        <authorList>
            <consortium name="WormBaseParasite"/>
        </authorList>
    </citation>
    <scope>IDENTIFICATION</scope>
</reference>
<sequence length="118" mass="12810">MYKLNEKSTFVCSIVFNCIPDLKAGISGALLATSDSSQALLAKRSSSTRLSEDSLPDLHSDEKNILRRNGSSAGLKMFKKHEVINSSRFSCRPLCVAMAQWQSSGCSKMEAVVPIPAN</sequence>
<evidence type="ECO:0000313" key="2">
    <source>
        <dbReference type="WBParaSite" id="Hba_07686"/>
    </source>
</evidence>
<dbReference type="WBParaSite" id="Hba_07686">
    <property type="protein sequence ID" value="Hba_07686"/>
    <property type="gene ID" value="Hba_07686"/>
</dbReference>
<organism evidence="1 2">
    <name type="scientific">Heterorhabditis bacteriophora</name>
    <name type="common">Entomopathogenic nematode worm</name>
    <dbReference type="NCBI Taxonomy" id="37862"/>
    <lineage>
        <taxon>Eukaryota</taxon>
        <taxon>Metazoa</taxon>
        <taxon>Ecdysozoa</taxon>
        <taxon>Nematoda</taxon>
        <taxon>Chromadorea</taxon>
        <taxon>Rhabditida</taxon>
        <taxon>Rhabditina</taxon>
        <taxon>Rhabditomorpha</taxon>
        <taxon>Strongyloidea</taxon>
        <taxon>Heterorhabditidae</taxon>
        <taxon>Heterorhabditis</taxon>
    </lineage>
</organism>
<accession>A0A1I7WRA3</accession>
<protein>
    <submittedName>
        <fullName evidence="2">Ovule protein</fullName>
    </submittedName>
</protein>
<keyword evidence="1" id="KW-1185">Reference proteome</keyword>
<dbReference type="Proteomes" id="UP000095283">
    <property type="component" value="Unplaced"/>
</dbReference>
<dbReference type="AlphaFoldDB" id="A0A1I7WRA3"/>
<name>A0A1I7WRA3_HETBA</name>
<evidence type="ECO:0000313" key="1">
    <source>
        <dbReference type="Proteomes" id="UP000095283"/>
    </source>
</evidence>